<dbReference type="InterPro" id="IPR036291">
    <property type="entry name" value="NAD(P)-bd_dom_sf"/>
</dbReference>
<feature type="domain" description="Ketopantoate reductase N-terminal" evidence="4">
    <location>
        <begin position="3"/>
        <end position="152"/>
    </location>
</feature>
<keyword evidence="3" id="KW-0560">Oxidoreductase</keyword>
<dbReference type="NCBIfam" id="TIGR00745">
    <property type="entry name" value="apbA_panE"/>
    <property type="match status" value="1"/>
</dbReference>
<dbReference type="EMBL" id="UINC01040828">
    <property type="protein sequence ID" value="SVB41253.1"/>
    <property type="molecule type" value="Genomic_DNA"/>
</dbReference>
<evidence type="ECO:0000256" key="1">
    <source>
        <dbReference type="ARBA" id="ARBA00007870"/>
    </source>
</evidence>
<dbReference type="Gene3D" id="3.40.50.720">
    <property type="entry name" value="NAD(P)-binding Rossmann-like Domain"/>
    <property type="match status" value="1"/>
</dbReference>
<dbReference type="GO" id="GO:0008677">
    <property type="term" value="F:2-dehydropantoate 2-reductase activity"/>
    <property type="evidence" value="ECO:0007669"/>
    <property type="project" value="InterPro"/>
</dbReference>
<dbReference type="Pfam" id="PF08546">
    <property type="entry name" value="ApbA_C"/>
    <property type="match status" value="1"/>
</dbReference>
<comment type="similarity">
    <text evidence="1">Belongs to the ketopantoate reductase family.</text>
</comment>
<evidence type="ECO:0000313" key="6">
    <source>
        <dbReference type="EMBL" id="SVB41253.1"/>
    </source>
</evidence>
<name>A0A382DUB1_9ZZZZ</name>
<dbReference type="InterPro" id="IPR003710">
    <property type="entry name" value="ApbA"/>
</dbReference>
<dbReference type="FunFam" id="1.10.1040.10:FF:000017">
    <property type="entry name" value="2-dehydropantoate 2-reductase"/>
    <property type="match status" value="1"/>
</dbReference>
<evidence type="ECO:0000259" key="5">
    <source>
        <dbReference type="Pfam" id="PF08546"/>
    </source>
</evidence>
<dbReference type="SUPFAM" id="SSF51735">
    <property type="entry name" value="NAD(P)-binding Rossmann-fold domains"/>
    <property type="match status" value="1"/>
</dbReference>
<evidence type="ECO:0000256" key="2">
    <source>
        <dbReference type="ARBA" id="ARBA00022857"/>
    </source>
</evidence>
<dbReference type="GO" id="GO:0005737">
    <property type="term" value="C:cytoplasm"/>
    <property type="evidence" value="ECO:0007669"/>
    <property type="project" value="TreeGrafter"/>
</dbReference>
<dbReference type="InterPro" id="IPR051402">
    <property type="entry name" value="KPR-Related"/>
</dbReference>
<dbReference type="PANTHER" id="PTHR21708:SF26">
    <property type="entry name" value="2-DEHYDROPANTOATE 2-REDUCTASE"/>
    <property type="match status" value="1"/>
</dbReference>
<dbReference type="GO" id="GO:0015940">
    <property type="term" value="P:pantothenate biosynthetic process"/>
    <property type="evidence" value="ECO:0007669"/>
    <property type="project" value="InterPro"/>
</dbReference>
<dbReference type="InterPro" id="IPR013752">
    <property type="entry name" value="KPA_reductase"/>
</dbReference>
<evidence type="ECO:0000256" key="3">
    <source>
        <dbReference type="ARBA" id="ARBA00023002"/>
    </source>
</evidence>
<protein>
    <recommendedName>
        <fullName evidence="7">2-dehydropantoate 2-reductase</fullName>
    </recommendedName>
</protein>
<gene>
    <name evidence="6" type="ORF">METZ01_LOCUS194107</name>
</gene>
<dbReference type="InterPro" id="IPR013328">
    <property type="entry name" value="6PGD_dom2"/>
</dbReference>
<accession>A0A382DUB1</accession>
<feature type="domain" description="Ketopantoate reductase C-terminal" evidence="5">
    <location>
        <begin position="178"/>
        <end position="302"/>
    </location>
</feature>
<sequence>MKIAVVGVGAMGSVYAGLLAKAGNEVWAIDVSHKHIEAIQAHGLRVEGASGDHTIRLNATVDAEKAGPCDLVILATKAMQVEAASQSAKPLIGKNTTVLTIQNGIGSSEKVAALLGEERVTVGVAGGFGASIKAPGHVHHNGMELIRLGEMNGPVSRRVKDVTAVWSSAGFNAKACDDIQQMIWEKLICNVCYSGVCTVSESRIGEVLNDEGLWQIAKGCAREAYQVAMAKGIKVDIDEPVSYVRAFGENMPNAKPSMLLDHMAGRPSEIEAINGAIVREGANTNVPTIFNEIMTALIIAKEKSDDMR</sequence>
<evidence type="ECO:0008006" key="7">
    <source>
        <dbReference type="Google" id="ProtNLM"/>
    </source>
</evidence>
<proteinExistence type="inferred from homology"/>
<keyword evidence="2" id="KW-0521">NADP</keyword>
<evidence type="ECO:0000259" key="4">
    <source>
        <dbReference type="Pfam" id="PF02558"/>
    </source>
</evidence>
<dbReference type="SUPFAM" id="SSF48179">
    <property type="entry name" value="6-phosphogluconate dehydrogenase C-terminal domain-like"/>
    <property type="match status" value="1"/>
</dbReference>
<dbReference type="Gene3D" id="1.10.1040.10">
    <property type="entry name" value="N-(1-d-carboxylethyl)-l-norvaline Dehydrogenase, domain 2"/>
    <property type="match status" value="1"/>
</dbReference>
<reference evidence="6" key="1">
    <citation type="submission" date="2018-05" db="EMBL/GenBank/DDBJ databases">
        <authorList>
            <person name="Lanie J.A."/>
            <person name="Ng W.-L."/>
            <person name="Kazmierczak K.M."/>
            <person name="Andrzejewski T.M."/>
            <person name="Davidsen T.M."/>
            <person name="Wayne K.J."/>
            <person name="Tettelin H."/>
            <person name="Glass J.I."/>
            <person name="Rusch D."/>
            <person name="Podicherti R."/>
            <person name="Tsui H.-C.T."/>
            <person name="Winkler M.E."/>
        </authorList>
    </citation>
    <scope>NUCLEOTIDE SEQUENCE</scope>
</reference>
<organism evidence="6">
    <name type="scientific">marine metagenome</name>
    <dbReference type="NCBI Taxonomy" id="408172"/>
    <lineage>
        <taxon>unclassified sequences</taxon>
        <taxon>metagenomes</taxon>
        <taxon>ecological metagenomes</taxon>
    </lineage>
</organism>
<dbReference type="AlphaFoldDB" id="A0A382DUB1"/>
<dbReference type="InterPro" id="IPR008927">
    <property type="entry name" value="6-PGluconate_DH-like_C_sf"/>
</dbReference>
<dbReference type="PANTHER" id="PTHR21708">
    <property type="entry name" value="PROBABLE 2-DEHYDROPANTOATE 2-REDUCTASE"/>
    <property type="match status" value="1"/>
</dbReference>
<dbReference type="InterPro" id="IPR013332">
    <property type="entry name" value="KPR_N"/>
</dbReference>
<dbReference type="Pfam" id="PF02558">
    <property type="entry name" value="ApbA"/>
    <property type="match status" value="1"/>
</dbReference>